<reference evidence="7 8" key="1">
    <citation type="submission" date="2017-01" db="EMBL/GenBank/DDBJ databases">
        <authorList>
            <person name="Mah S.A."/>
            <person name="Swanson W.J."/>
            <person name="Moy G.W."/>
            <person name="Vacquier V.D."/>
        </authorList>
    </citation>
    <scope>NUCLEOTIDE SEQUENCE [LARGE SCALE GENOMIC DNA]</scope>
    <source>
        <strain evidence="7 8">DSM 26375</strain>
    </source>
</reference>
<keyword evidence="8" id="KW-1185">Reference proteome</keyword>
<dbReference type="PANTHER" id="PTHR30404">
    <property type="entry name" value="N-ACETYLMURAMOYL-L-ALANINE AMIDASE"/>
    <property type="match status" value="1"/>
</dbReference>
<dbReference type="SUPFAM" id="SSF53187">
    <property type="entry name" value="Zn-dependent exopeptidases"/>
    <property type="match status" value="1"/>
</dbReference>
<dbReference type="STRING" id="1086013.SAMN05421774_104129"/>
<accession>A0A1N7NU27</accession>
<feature type="signal peptide" evidence="5">
    <location>
        <begin position="1"/>
        <end position="25"/>
    </location>
</feature>
<proteinExistence type="predicted"/>
<dbReference type="PANTHER" id="PTHR30404:SF0">
    <property type="entry name" value="N-ACETYLMURAMOYL-L-ALANINE AMIDASE AMIC"/>
    <property type="match status" value="1"/>
</dbReference>
<sequence>MIGTFARAIAVLVLAAGLASGAALAQSPQFSALARADGTASRLWAEDEVLALDLALSHAVPWRLRFLAGPPRLVVDFREVDFRGLDTARLMAGVPGQVTDLRAGPVRDGWSRLVVALDRPRLVAEAELRTAQRGGEEALLRLRLAPAAAADFAAEVARPDPPGWTLPKPARVAPPRKPRGQGPLVVVLDPGHGGLDPGAERDGHSEAQLMLTFARELKEALVRAGVARVVMTREDDSFVPLETRVAIAHQAVADVFLSLHADALPEGVATGATVYTLAAAASDEASAALAERHDRDALMSGVDLTGQDDLIAGVLMDMARRETSPRAGRLAEALVAAMREARLTLHKVPRRAAAFSVLKAPDIPSVLIELGYMSSPRDLARLTDPAWRAQMAGAIVAGLAGWAVEDAAAVGLLRQ</sequence>
<dbReference type="Gene3D" id="2.60.40.3500">
    <property type="match status" value="1"/>
</dbReference>
<dbReference type="InterPro" id="IPR050695">
    <property type="entry name" value="N-acetylmuramoyl_amidase_3"/>
</dbReference>
<dbReference type="GO" id="GO:0008745">
    <property type="term" value="F:N-acetylmuramoyl-L-alanine amidase activity"/>
    <property type="evidence" value="ECO:0007669"/>
    <property type="project" value="UniProtKB-EC"/>
</dbReference>
<evidence type="ECO:0000313" key="8">
    <source>
        <dbReference type="Proteomes" id="UP000186141"/>
    </source>
</evidence>
<evidence type="ECO:0000256" key="5">
    <source>
        <dbReference type="SAM" id="SignalP"/>
    </source>
</evidence>
<dbReference type="GO" id="GO:0030288">
    <property type="term" value="C:outer membrane-bounded periplasmic space"/>
    <property type="evidence" value="ECO:0007669"/>
    <property type="project" value="TreeGrafter"/>
</dbReference>
<comment type="catalytic activity">
    <reaction evidence="1">
        <text>Hydrolyzes the link between N-acetylmuramoyl residues and L-amino acid residues in certain cell-wall glycopeptides.</text>
        <dbReference type="EC" id="3.5.1.28"/>
    </reaction>
</comment>
<dbReference type="InterPro" id="IPR002508">
    <property type="entry name" value="MurNAc-LAA_cat"/>
</dbReference>
<evidence type="ECO:0000259" key="6">
    <source>
        <dbReference type="SMART" id="SM00646"/>
    </source>
</evidence>
<dbReference type="EC" id="3.5.1.28" evidence="2"/>
<evidence type="ECO:0000313" key="7">
    <source>
        <dbReference type="EMBL" id="SIT01776.1"/>
    </source>
</evidence>
<organism evidence="7 8">
    <name type="scientific">Gemmobacter megaterium</name>
    <dbReference type="NCBI Taxonomy" id="1086013"/>
    <lineage>
        <taxon>Bacteria</taxon>
        <taxon>Pseudomonadati</taxon>
        <taxon>Pseudomonadota</taxon>
        <taxon>Alphaproteobacteria</taxon>
        <taxon>Rhodobacterales</taxon>
        <taxon>Paracoccaceae</taxon>
        <taxon>Gemmobacter</taxon>
    </lineage>
</organism>
<evidence type="ECO:0000256" key="1">
    <source>
        <dbReference type="ARBA" id="ARBA00001561"/>
    </source>
</evidence>
<evidence type="ECO:0000256" key="2">
    <source>
        <dbReference type="ARBA" id="ARBA00011901"/>
    </source>
</evidence>
<protein>
    <recommendedName>
        <fullName evidence="2">N-acetylmuramoyl-L-alanine amidase</fullName>
        <ecNumber evidence="2">3.5.1.28</ecNumber>
    </recommendedName>
</protein>
<dbReference type="Proteomes" id="UP000186141">
    <property type="component" value="Unassembled WGS sequence"/>
</dbReference>
<evidence type="ECO:0000256" key="3">
    <source>
        <dbReference type="ARBA" id="ARBA00022801"/>
    </source>
</evidence>
<dbReference type="CDD" id="cd02696">
    <property type="entry name" value="MurNAc-LAA"/>
    <property type="match status" value="1"/>
</dbReference>
<dbReference type="Gene3D" id="3.40.630.40">
    <property type="entry name" value="Zn-dependent exopeptidases"/>
    <property type="match status" value="1"/>
</dbReference>
<evidence type="ECO:0000256" key="4">
    <source>
        <dbReference type="SAM" id="MobiDB-lite"/>
    </source>
</evidence>
<dbReference type="AlphaFoldDB" id="A0A1N7NU27"/>
<dbReference type="GO" id="GO:0009253">
    <property type="term" value="P:peptidoglycan catabolic process"/>
    <property type="evidence" value="ECO:0007669"/>
    <property type="project" value="InterPro"/>
</dbReference>
<feature type="domain" description="MurNAc-LAA" evidence="6">
    <location>
        <begin position="245"/>
        <end position="400"/>
    </location>
</feature>
<keyword evidence="5" id="KW-0732">Signal</keyword>
<dbReference type="OrthoDB" id="9806267at2"/>
<dbReference type="EMBL" id="FTOT01000004">
    <property type="protein sequence ID" value="SIT01776.1"/>
    <property type="molecule type" value="Genomic_DNA"/>
</dbReference>
<dbReference type="Pfam" id="PF01520">
    <property type="entry name" value="Amidase_3"/>
    <property type="match status" value="1"/>
</dbReference>
<feature type="region of interest" description="Disordered" evidence="4">
    <location>
        <begin position="160"/>
        <end position="181"/>
    </location>
</feature>
<feature type="chain" id="PRO_5012907626" description="N-acetylmuramoyl-L-alanine amidase" evidence="5">
    <location>
        <begin position="26"/>
        <end position="415"/>
    </location>
</feature>
<keyword evidence="3" id="KW-0378">Hydrolase</keyword>
<dbReference type="RefSeq" id="WP_076531343.1">
    <property type="nucleotide sequence ID" value="NZ_BMEH01000004.1"/>
</dbReference>
<gene>
    <name evidence="7" type="ORF">SAMN05421774_104129</name>
</gene>
<name>A0A1N7NU27_9RHOB</name>
<dbReference type="SMART" id="SM00646">
    <property type="entry name" value="Ami_3"/>
    <property type="match status" value="1"/>
</dbReference>